<dbReference type="SUPFAM" id="SSF55804">
    <property type="entry name" value="Phoshotransferase/anion transport protein"/>
    <property type="match status" value="1"/>
</dbReference>
<keyword evidence="4" id="KW-1003">Cell membrane</keyword>
<evidence type="ECO:0000259" key="11">
    <source>
        <dbReference type="Pfam" id="PF00955"/>
    </source>
</evidence>
<evidence type="ECO:0000256" key="3">
    <source>
        <dbReference type="ARBA" id="ARBA00022448"/>
    </source>
</evidence>
<keyword evidence="5 9" id="KW-0812">Transmembrane</keyword>
<dbReference type="GO" id="GO:0005452">
    <property type="term" value="F:solute:inorganic anion antiporter activity"/>
    <property type="evidence" value="ECO:0007669"/>
    <property type="project" value="InterPro"/>
</dbReference>
<keyword evidence="6 9" id="KW-1133">Transmembrane helix</keyword>
<name>A0A0H3YIY0_SCHMD</name>
<feature type="transmembrane region" description="Helical" evidence="9">
    <location>
        <begin position="417"/>
        <end position="436"/>
    </location>
</feature>
<evidence type="ECO:0000256" key="1">
    <source>
        <dbReference type="ARBA" id="ARBA00004651"/>
    </source>
</evidence>
<dbReference type="Gene3D" id="3.40.930.10">
    <property type="entry name" value="Mannitol-specific EII, Chain A"/>
    <property type="match status" value="1"/>
</dbReference>
<keyword evidence="3" id="KW-0813">Transport</keyword>
<evidence type="ECO:0000256" key="8">
    <source>
        <dbReference type="ARBA" id="ARBA00023136"/>
    </source>
</evidence>
<dbReference type="InterPro" id="IPR011531">
    <property type="entry name" value="HCO3_transpt-like_TM_dom"/>
</dbReference>
<organism evidence="12">
    <name type="scientific">Schmidtea mediterranea</name>
    <name type="common">Freshwater planarian flatworm</name>
    <dbReference type="NCBI Taxonomy" id="79327"/>
    <lineage>
        <taxon>Eukaryota</taxon>
        <taxon>Metazoa</taxon>
        <taxon>Spiralia</taxon>
        <taxon>Lophotrochozoa</taxon>
        <taxon>Platyhelminthes</taxon>
        <taxon>Rhabditophora</taxon>
        <taxon>Seriata</taxon>
        <taxon>Tricladida</taxon>
        <taxon>Continenticola</taxon>
        <taxon>Geoplanoidea</taxon>
        <taxon>Dugesiidae</taxon>
        <taxon>Schmidtea</taxon>
    </lineage>
</organism>
<feature type="non-terminal residue" evidence="12">
    <location>
        <position position="1"/>
    </location>
</feature>
<dbReference type="EMBL" id="KT163464">
    <property type="protein sequence ID" value="AKN21414.1"/>
    <property type="molecule type" value="mRNA"/>
</dbReference>
<dbReference type="GO" id="GO:0006820">
    <property type="term" value="P:monoatomic anion transport"/>
    <property type="evidence" value="ECO:0007669"/>
    <property type="project" value="InterPro"/>
</dbReference>
<dbReference type="InterPro" id="IPR016152">
    <property type="entry name" value="PTrfase/Anion_transptr"/>
</dbReference>
<dbReference type="AlphaFoldDB" id="A0A0H3YIY0"/>
<feature type="domain" description="PTS EIIA type-2" evidence="10">
    <location>
        <begin position="191"/>
        <end position="268"/>
    </location>
</feature>
<feature type="transmembrane region" description="Helical" evidence="9">
    <location>
        <begin position="456"/>
        <end position="477"/>
    </location>
</feature>
<keyword evidence="8 9" id="KW-0472">Membrane</keyword>
<dbReference type="Pfam" id="PF00359">
    <property type="entry name" value="PTS_EIIA_2"/>
    <property type="match status" value="1"/>
</dbReference>
<evidence type="ECO:0000256" key="4">
    <source>
        <dbReference type="ARBA" id="ARBA00022475"/>
    </source>
</evidence>
<dbReference type="PANTHER" id="PTHR11453:SF127">
    <property type="entry name" value="SOLUTE CARRIER FAMILY 4 MEMBER 11"/>
    <property type="match status" value="1"/>
</dbReference>
<feature type="domain" description="Bicarbonate transporter-like transmembrane" evidence="11">
    <location>
        <begin position="305"/>
        <end position="537"/>
    </location>
</feature>
<dbReference type="InterPro" id="IPR002178">
    <property type="entry name" value="PTS_EIIA_type-2_dom"/>
</dbReference>
<feature type="transmembrane region" description="Helical" evidence="9">
    <location>
        <begin position="336"/>
        <end position="357"/>
    </location>
</feature>
<evidence type="ECO:0000256" key="6">
    <source>
        <dbReference type="ARBA" id="ARBA00022989"/>
    </source>
</evidence>
<feature type="transmembrane region" description="Helical" evidence="9">
    <location>
        <begin position="388"/>
        <end position="405"/>
    </location>
</feature>
<dbReference type="InterPro" id="IPR003020">
    <property type="entry name" value="HCO3_transpt_euk"/>
</dbReference>
<feature type="non-terminal residue" evidence="12">
    <location>
        <position position="538"/>
    </location>
</feature>
<evidence type="ECO:0000256" key="2">
    <source>
        <dbReference type="ARBA" id="ARBA00010993"/>
    </source>
</evidence>
<evidence type="ECO:0000256" key="5">
    <source>
        <dbReference type="ARBA" id="ARBA00022692"/>
    </source>
</evidence>
<dbReference type="Pfam" id="PF00955">
    <property type="entry name" value="HCO3_cotransp"/>
    <property type="match status" value="1"/>
</dbReference>
<dbReference type="GO" id="GO:0050801">
    <property type="term" value="P:monoatomic ion homeostasis"/>
    <property type="evidence" value="ECO:0007669"/>
    <property type="project" value="TreeGrafter"/>
</dbReference>
<comment type="subcellular location">
    <subcellularLocation>
        <location evidence="1">Cell membrane</location>
        <topology evidence="1">Multi-pass membrane protein</topology>
    </subcellularLocation>
</comment>
<evidence type="ECO:0000256" key="9">
    <source>
        <dbReference type="SAM" id="Phobius"/>
    </source>
</evidence>
<evidence type="ECO:0000259" key="10">
    <source>
        <dbReference type="Pfam" id="PF00359"/>
    </source>
</evidence>
<evidence type="ECO:0000256" key="7">
    <source>
        <dbReference type="ARBA" id="ARBA00023065"/>
    </source>
</evidence>
<dbReference type="GO" id="GO:0016323">
    <property type="term" value="C:basolateral plasma membrane"/>
    <property type="evidence" value="ECO:0007669"/>
    <property type="project" value="TreeGrafter"/>
</dbReference>
<accession>A0A0H3YIY0</accession>
<dbReference type="PANTHER" id="PTHR11453">
    <property type="entry name" value="ANION EXCHANGE PROTEIN"/>
    <property type="match status" value="1"/>
</dbReference>
<keyword evidence="7" id="KW-0406">Ion transport</keyword>
<evidence type="ECO:0000313" key="12">
    <source>
        <dbReference type="EMBL" id="AKN21414.1"/>
    </source>
</evidence>
<proteinExistence type="evidence at transcript level"/>
<reference evidence="12" key="1">
    <citation type="journal article" date="2015" name="Elife">
        <title>Stem cells and fluid flow drive cyst formation in an invertebrate excretory organ.</title>
        <authorList>
            <person name="Thi-Kim Vu H."/>
            <person name="Rink J.C."/>
            <person name="McKinney S.A."/>
            <person name="McClain M."/>
            <person name="Lakshmanaperumal N."/>
            <person name="Alexander R."/>
            <person name="Sanchez Alvarado A."/>
        </authorList>
    </citation>
    <scope>NUCLEOTIDE SEQUENCE</scope>
</reference>
<gene>
    <name evidence="12" type="primary">slc4a-9</name>
</gene>
<comment type="similarity">
    <text evidence="2">Belongs to the anion exchanger (TC 2.A.31) family.</text>
</comment>
<protein>
    <submittedName>
        <fullName evidence="12">Slc4a-9</fullName>
    </submittedName>
</protein>
<sequence>FFIMDTNKFNGLRKVSISSQLTTSILFDPSFNPIDCDKKKRNSSFSFRDVHKLLSPPITDKSAAKISIPYLMLVSIDKVTAKDFSTEVRAVLDIQKFLKEATIILDMEEFQPIKIVEKILYKIISDKEIEIGQSHVKEMIAEAKEALFTQVEISNYSYQRLTRTIKGILLNPVDGTTFNQPWICAMCSFSSITKRFISITRLKYPVNFGRNGIRVNFVILVLTPKKEKESKSDFELSRTFATLFSSIEYRNEFMNTDSPDVFRQYLKSEAERLAEYQKNVYSKQDSIKIANKNRNNIGFRYSANDLIDEVRSIISDFKSDFSGGFQSFSSFKNMCYGISILYFLTILTGTAFGKLCTKKSGGNIAMENFLTAQAIAGITYSILGSQSLVLLVSNVYILLLIEVFVEISKKIQFDFFALYGWTGIFLSGFLICYSIFNLSNLVSWQTKFYAEMSALFISTGFFAMSANDIYAAFQFLYKSKFTKRSVSILNGSWILTNRSLESEHIYILLEQSNKDEFLLFLILVIGTVCIAVYLGNFT</sequence>
<feature type="transmembrane region" description="Helical" evidence="9">
    <location>
        <begin position="517"/>
        <end position="535"/>
    </location>
</feature>